<protein>
    <submittedName>
        <fullName evidence="1">Uncharacterized protein</fullName>
    </submittedName>
</protein>
<organism evidence="1">
    <name type="scientific">Brassica campestris</name>
    <name type="common">Field mustard</name>
    <dbReference type="NCBI Taxonomy" id="3711"/>
    <lineage>
        <taxon>Eukaryota</taxon>
        <taxon>Viridiplantae</taxon>
        <taxon>Streptophyta</taxon>
        <taxon>Embryophyta</taxon>
        <taxon>Tracheophyta</taxon>
        <taxon>Spermatophyta</taxon>
        <taxon>Magnoliopsida</taxon>
        <taxon>eudicotyledons</taxon>
        <taxon>Gunneridae</taxon>
        <taxon>Pentapetalae</taxon>
        <taxon>rosids</taxon>
        <taxon>malvids</taxon>
        <taxon>Brassicales</taxon>
        <taxon>Brassicaceae</taxon>
        <taxon>Brassiceae</taxon>
        <taxon>Brassica</taxon>
    </lineage>
</organism>
<proteinExistence type="predicted"/>
<accession>A0A3P6BYK5</accession>
<name>A0A3P6BYK5_BRACM</name>
<gene>
    <name evidence="1" type="ORF">BRAA08T34411Z</name>
</gene>
<dbReference type="AlphaFoldDB" id="A0A3P6BYK5"/>
<reference evidence="1" key="1">
    <citation type="submission" date="2018-11" db="EMBL/GenBank/DDBJ databases">
        <authorList>
            <consortium name="Genoscope - CEA"/>
            <person name="William W."/>
        </authorList>
    </citation>
    <scope>NUCLEOTIDE SEQUENCE</scope>
</reference>
<sequence length="70" mass="8171">MVRRLTRLSRGLLRMLMSSWQRTRILSLVMFRFTLRRELSPSLLVSTDGLSPLPTLPRCMLPSSVLTRLR</sequence>
<evidence type="ECO:0000313" key="1">
    <source>
        <dbReference type="EMBL" id="VDD06164.1"/>
    </source>
</evidence>
<dbReference type="EMBL" id="LR031575">
    <property type="protein sequence ID" value="VDD06164.1"/>
    <property type="molecule type" value="Genomic_DNA"/>
</dbReference>